<reference evidence="1" key="1">
    <citation type="submission" date="2023-06" db="EMBL/GenBank/DDBJ databases">
        <title>Genome-scale phylogeny and comparative genomics of the fungal order Sordariales.</title>
        <authorList>
            <consortium name="Lawrence Berkeley National Laboratory"/>
            <person name="Hensen N."/>
            <person name="Bonometti L."/>
            <person name="Westerberg I."/>
            <person name="Brannstrom I.O."/>
            <person name="Guillou S."/>
            <person name="Cros-Aarteil S."/>
            <person name="Calhoun S."/>
            <person name="Haridas S."/>
            <person name="Kuo A."/>
            <person name="Mondo S."/>
            <person name="Pangilinan J."/>
            <person name="Riley R."/>
            <person name="Labutti K."/>
            <person name="Andreopoulos B."/>
            <person name="Lipzen A."/>
            <person name="Chen C."/>
            <person name="Yanf M."/>
            <person name="Daum C."/>
            <person name="Ng V."/>
            <person name="Clum A."/>
            <person name="Steindorff A."/>
            <person name="Ohm R."/>
            <person name="Martin F."/>
            <person name="Silar P."/>
            <person name="Natvig D."/>
            <person name="Lalanne C."/>
            <person name="Gautier V."/>
            <person name="Ament-Velasquez S.L."/>
            <person name="Kruys A."/>
            <person name="Hutchinson M.I."/>
            <person name="Powell A.J."/>
            <person name="Barry K."/>
            <person name="Miller A.N."/>
            <person name="Grigoriev I.V."/>
            <person name="Debuchy R."/>
            <person name="Gladieux P."/>
            <person name="Thoren M.H."/>
            <person name="Johannesson H."/>
        </authorList>
    </citation>
    <scope>NUCLEOTIDE SEQUENCE</scope>
    <source>
        <strain evidence="1">CBS 540.89</strain>
    </source>
</reference>
<proteinExistence type="predicted"/>
<name>A0AA40K732_9PEZI</name>
<organism evidence="1 2">
    <name type="scientific">Apiosordaria backusii</name>
    <dbReference type="NCBI Taxonomy" id="314023"/>
    <lineage>
        <taxon>Eukaryota</taxon>
        <taxon>Fungi</taxon>
        <taxon>Dikarya</taxon>
        <taxon>Ascomycota</taxon>
        <taxon>Pezizomycotina</taxon>
        <taxon>Sordariomycetes</taxon>
        <taxon>Sordariomycetidae</taxon>
        <taxon>Sordariales</taxon>
        <taxon>Lasiosphaeriaceae</taxon>
        <taxon>Apiosordaria</taxon>
    </lineage>
</organism>
<gene>
    <name evidence="1" type="ORF">B0T21DRAFT_420157</name>
</gene>
<comment type="caution">
    <text evidence="1">The sequence shown here is derived from an EMBL/GenBank/DDBJ whole genome shotgun (WGS) entry which is preliminary data.</text>
</comment>
<dbReference type="Proteomes" id="UP001172159">
    <property type="component" value="Unassembled WGS sequence"/>
</dbReference>
<protein>
    <submittedName>
        <fullName evidence="1">Uncharacterized protein</fullName>
    </submittedName>
</protein>
<accession>A0AA40K732</accession>
<dbReference type="AlphaFoldDB" id="A0AA40K732"/>
<evidence type="ECO:0000313" key="2">
    <source>
        <dbReference type="Proteomes" id="UP001172159"/>
    </source>
</evidence>
<sequence length="392" mass="42966">MCWSQSSSRHFNACFGTDNLFIMGGLSAPKFQLASVSPAGLSQQESCDAACRPEMSMGSPARLFGDVRNDFRDHQLNAKCRAGGKTCGSTSGSWNWPGLPSLSCGTSCSQPPPQIPRITSPFVSRPFLYPHEDENRHFVCPGSSKRQMIDGLLRLRSREPPGAAAADGTLFFGVEELLDHHIRELAGENGVAHGRVHTGLWGRREELSDTKNGDLNVVLATSQVKLSYAEILFKKEIQFTPRRSVNSSQVRVRVDGRLHSLSNNGLDIHMTFRDYHAWLLLLQDVVNLAVQRLNRSCDLYNPVALDVYLLVGEVLQRVGDNMPGCSPEERLNPNAQGSAAGWAVTLAGALATARLIAQVPPRRGGADRLRAVAARRDGNVTTDSHKRASRDW</sequence>
<keyword evidence="2" id="KW-1185">Reference proteome</keyword>
<evidence type="ECO:0000313" key="1">
    <source>
        <dbReference type="EMBL" id="KAK0748349.1"/>
    </source>
</evidence>
<dbReference type="EMBL" id="JAUKTV010000001">
    <property type="protein sequence ID" value="KAK0748349.1"/>
    <property type="molecule type" value="Genomic_DNA"/>
</dbReference>